<dbReference type="PANTHER" id="PTHR35526">
    <property type="entry name" value="ANTI-SIGMA-F FACTOR RSBW-RELATED"/>
    <property type="match status" value="1"/>
</dbReference>
<proteinExistence type="predicted"/>
<keyword evidence="4" id="KW-0547">Nucleotide-binding</keyword>
<gene>
    <name evidence="4" type="ORF">OG814_09715</name>
</gene>
<evidence type="ECO:0000256" key="1">
    <source>
        <dbReference type="ARBA" id="ARBA00022527"/>
    </source>
</evidence>
<organism evidence="4 5">
    <name type="scientific">Streptomyces zaomyceticus</name>
    <dbReference type="NCBI Taxonomy" id="68286"/>
    <lineage>
        <taxon>Bacteria</taxon>
        <taxon>Bacillati</taxon>
        <taxon>Actinomycetota</taxon>
        <taxon>Actinomycetes</taxon>
        <taxon>Kitasatosporales</taxon>
        <taxon>Streptomycetaceae</taxon>
        <taxon>Streptomyces</taxon>
    </lineage>
</organism>
<dbReference type="Proteomes" id="UP001622594">
    <property type="component" value="Chromosome"/>
</dbReference>
<evidence type="ECO:0000259" key="3">
    <source>
        <dbReference type="Pfam" id="PF13581"/>
    </source>
</evidence>
<name>A0ABZ1L558_9ACTN</name>
<keyword evidence="1" id="KW-0723">Serine/threonine-protein kinase</keyword>
<evidence type="ECO:0000313" key="4">
    <source>
        <dbReference type="EMBL" id="WTR69517.1"/>
    </source>
</evidence>
<sequence>MPEATGPPAGGPTPGGSAGPPSLRALTGPGEPPTHLAAAGSPASWRVRLPHTTAAVPIARHLIRAALTDLGPETVGLPDSDTAELLTAELVANAVEHTAGLGPIELVVELLSAPGGCQIEVHDSQPARPGELDGPAPGTEVDPWQEHGRGLLLIRALSSDCGHRPTAHGKAVWFTLPGIPAQRRPTP</sequence>
<dbReference type="Pfam" id="PF13581">
    <property type="entry name" value="HATPase_c_2"/>
    <property type="match status" value="1"/>
</dbReference>
<dbReference type="PANTHER" id="PTHR35526:SF3">
    <property type="entry name" value="ANTI-SIGMA-F FACTOR RSBW"/>
    <property type="match status" value="1"/>
</dbReference>
<reference evidence="4 5" key="1">
    <citation type="submission" date="2022-10" db="EMBL/GenBank/DDBJ databases">
        <title>The complete genomes of actinobacterial strains from the NBC collection.</title>
        <authorList>
            <person name="Joergensen T.S."/>
            <person name="Alvarez Arevalo M."/>
            <person name="Sterndorff E.B."/>
            <person name="Faurdal D."/>
            <person name="Vuksanovic O."/>
            <person name="Mourched A.-S."/>
            <person name="Charusanti P."/>
            <person name="Shaw S."/>
            <person name="Blin K."/>
            <person name="Weber T."/>
        </authorList>
    </citation>
    <scope>NUCLEOTIDE SEQUENCE [LARGE SCALE GENOMIC DNA]</scope>
    <source>
        <strain evidence="4 5">NBC_00123</strain>
    </source>
</reference>
<dbReference type="Gene3D" id="3.30.565.10">
    <property type="entry name" value="Histidine kinase-like ATPase, C-terminal domain"/>
    <property type="match status" value="1"/>
</dbReference>
<dbReference type="InterPro" id="IPR036890">
    <property type="entry name" value="HATPase_C_sf"/>
</dbReference>
<dbReference type="SUPFAM" id="SSF55874">
    <property type="entry name" value="ATPase domain of HSP90 chaperone/DNA topoisomerase II/histidine kinase"/>
    <property type="match status" value="1"/>
</dbReference>
<keyword evidence="4" id="KW-0067">ATP-binding</keyword>
<feature type="domain" description="Histidine kinase/HSP90-like ATPase" evidence="3">
    <location>
        <begin position="61"/>
        <end position="175"/>
    </location>
</feature>
<evidence type="ECO:0000313" key="5">
    <source>
        <dbReference type="Proteomes" id="UP001622594"/>
    </source>
</evidence>
<dbReference type="GO" id="GO:0005524">
    <property type="term" value="F:ATP binding"/>
    <property type="evidence" value="ECO:0007669"/>
    <property type="project" value="UniProtKB-KW"/>
</dbReference>
<feature type="region of interest" description="Disordered" evidence="2">
    <location>
        <begin position="1"/>
        <end position="42"/>
    </location>
</feature>
<accession>A0ABZ1L558</accession>
<evidence type="ECO:0000256" key="2">
    <source>
        <dbReference type="SAM" id="MobiDB-lite"/>
    </source>
</evidence>
<dbReference type="CDD" id="cd16936">
    <property type="entry name" value="HATPase_RsbW-like"/>
    <property type="match status" value="1"/>
</dbReference>
<keyword evidence="5" id="KW-1185">Reference proteome</keyword>
<dbReference type="InterPro" id="IPR003594">
    <property type="entry name" value="HATPase_dom"/>
</dbReference>
<dbReference type="EMBL" id="CP108188">
    <property type="protein sequence ID" value="WTR69517.1"/>
    <property type="molecule type" value="Genomic_DNA"/>
</dbReference>
<protein>
    <submittedName>
        <fullName evidence="4">ATP-binding protein</fullName>
    </submittedName>
</protein>
<dbReference type="RefSeq" id="WP_327164779.1">
    <property type="nucleotide sequence ID" value="NZ_CP108062.1"/>
</dbReference>
<dbReference type="InterPro" id="IPR050267">
    <property type="entry name" value="Anti-sigma-factor_SerPK"/>
</dbReference>
<keyword evidence="1" id="KW-0808">Transferase</keyword>
<keyword evidence="1" id="KW-0418">Kinase</keyword>